<keyword evidence="1" id="KW-0812">Transmembrane</keyword>
<evidence type="ECO:0000256" key="1">
    <source>
        <dbReference type="SAM" id="Phobius"/>
    </source>
</evidence>
<evidence type="ECO:0000313" key="2">
    <source>
        <dbReference type="EMBL" id="MBK3495370.1"/>
    </source>
</evidence>
<evidence type="ECO:0000313" key="3">
    <source>
        <dbReference type="Proteomes" id="UP000618943"/>
    </source>
</evidence>
<keyword evidence="1" id="KW-0472">Membrane</keyword>
<proteinExistence type="predicted"/>
<gene>
    <name evidence="2" type="ORF">JFL43_11025</name>
</gene>
<evidence type="ECO:0008006" key="4">
    <source>
        <dbReference type="Google" id="ProtNLM"/>
    </source>
</evidence>
<feature type="transmembrane region" description="Helical" evidence="1">
    <location>
        <begin position="6"/>
        <end position="23"/>
    </location>
</feature>
<feature type="transmembrane region" description="Helical" evidence="1">
    <location>
        <begin position="56"/>
        <end position="75"/>
    </location>
</feature>
<dbReference type="EMBL" id="JAEOAH010000013">
    <property type="protein sequence ID" value="MBK3495370.1"/>
    <property type="molecule type" value="Genomic_DNA"/>
</dbReference>
<reference evidence="2 3" key="1">
    <citation type="submission" date="2020-12" db="EMBL/GenBank/DDBJ databases">
        <title>YIM B01967 draft genome.</title>
        <authorList>
            <person name="Yan X."/>
        </authorList>
    </citation>
    <scope>NUCLEOTIDE SEQUENCE [LARGE SCALE GENOMIC DNA]</scope>
    <source>
        <strain evidence="2 3">YIM B01967</strain>
    </source>
</reference>
<protein>
    <recommendedName>
        <fullName evidence="4">Short-chain dehydrogenase</fullName>
    </recommendedName>
</protein>
<organism evidence="2 3">
    <name type="scientific">Viridibacillus soli</name>
    <dbReference type="NCBI Taxonomy" id="2798301"/>
    <lineage>
        <taxon>Bacteria</taxon>
        <taxon>Bacillati</taxon>
        <taxon>Bacillota</taxon>
        <taxon>Bacilli</taxon>
        <taxon>Bacillales</taxon>
        <taxon>Caryophanaceae</taxon>
        <taxon>Viridibacillus</taxon>
    </lineage>
</organism>
<keyword evidence="1" id="KW-1133">Transmembrane helix</keyword>
<accession>A0ABS1H7J2</accession>
<sequence length="79" mass="9178">MDLWTWPLMATILLICSIGYVVTRHVMKIEEQRVSENDLPVSQAVKDNPMILNPIVWAYGIAFIFVFILIAYYVIQYQA</sequence>
<comment type="caution">
    <text evidence="2">The sequence shown here is derived from an EMBL/GenBank/DDBJ whole genome shotgun (WGS) entry which is preliminary data.</text>
</comment>
<name>A0ABS1H7J2_9BACL</name>
<dbReference type="Proteomes" id="UP000618943">
    <property type="component" value="Unassembled WGS sequence"/>
</dbReference>
<dbReference type="RefSeq" id="WP_100796295.1">
    <property type="nucleotide sequence ID" value="NZ_JAEOAH010000013.1"/>
</dbReference>
<keyword evidence="3" id="KW-1185">Reference proteome</keyword>